<sequence>MATIKPVRGFNAKREIELFHSAVEGLNSDAHDDAVENLVTLAAKRSWDQRAEIWSGYKKTFGEDPKEALKAKLGGSRFCHALLALFQPAPERDAEWFHNAMAGLGTNEKLLCELAATRTSRQLKAISLAYEKLYGKELAGDIAGEVGGWVGKMLVKLVTVPRSDTVADEDRASELAQKLYDAGKGKWGTDEGVFVDILTSESKPTLKAVFTAYLSKFGEDIIEVIDDEFNGKEEDALKYLVRAILSTPQVFADAINDAVAGIGTDEGALIRFICARADMDLEDVKVAFEEKYKKPLAERIAADEGGDLGKLLVAAIH</sequence>
<evidence type="ECO:0008006" key="8">
    <source>
        <dbReference type="Google" id="ProtNLM"/>
    </source>
</evidence>
<dbReference type="PRINTS" id="PR00196">
    <property type="entry name" value="ANNEXIN"/>
</dbReference>
<dbReference type="GO" id="GO:0005544">
    <property type="term" value="F:calcium-dependent phospholipid binding"/>
    <property type="evidence" value="ECO:0007669"/>
    <property type="project" value="UniProtKB-KW"/>
</dbReference>
<dbReference type="SMART" id="SM00335">
    <property type="entry name" value="ANX"/>
    <property type="match status" value="4"/>
</dbReference>
<dbReference type="GO" id="GO:0005886">
    <property type="term" value="C:plasma membrane"/>
    <property type="evidence" value="ECO:0007669"/>
    <property type="project" value="TreeGrafter"/>
</dbReference>
<dbReference type="EMBL" id="BFEA01000324">
    <property type="protein sequence ID" value="GBG79642.1"/>
    <property type="molecule type" value="Genomic_DNA"/>
</dbReference>
<evidence type="ECO:0000313" key="7">
    <source>
        <dbReference type="Proteomes" id="UP000265515"/>
    </source>
</evidence>
<dbReference type="PROSITE" id="PS51897">
    <property type="entry name" value="ANNEXIN_2"/>
    <property type="match status" value="3"/>
</dbReference>
<keyword evidence="5" id="KW-0111">Calcium/phospholipid-binding</keyword>
<keyword evidence="2" id="KW-0677">Repeat</keyword>
<comment type="similarity">
    <text evidence="1">Belongs to the annexin family.</text>
</comment>
<dbReference type="InterPro" id="IPR018502">
    <property type="entry name" value="Annexin_repeat"/>
</dbReference>
<dbReference type="Gramene" id="GBG79642">
    <property type="protein sequence ID" value="GBG79642"/>
    <property type="gene ID" value="CBR_g29791"/>
</dbReference>
<evidence type="ECO:0000256" key="2">
    <source>
        <dbReference type="ARBA" id="ARBA00022737"/>
    </source>
</evidence>
<dbReference type="Proteomes" id="UP000265515">
    <property type="component" value="Unassembled WGS sequence"/>
</dbReference>
<organism evidence="6 7">
    <name type="scientific">Chara braunii</name>
    <name type="common">Braun's stonewort</name>
    <dbReference type="NCBI Taxonomy" id="69332"/>
    <lineage>
        <taxon>Eukaryota</taxon>
        <taxon>Viridiplantae</taxon>
        <taxon>Streptophyta</taxon>
        <taxon>Charophyceae</taxon>
        <taxon>Charales</taxon>
        <taxon>Characeae</taxon>
        <taxon>Chara</taxon>
    </lineage>
</organism>
<protein>
    <recommendedName>
        <fullName evidence="8">Annexin</fullName>
    </recommendedName>
</protein>
<evidence type="ECO:0000256" key="1">
    <source>
        <dbReference type="ARBA" id="ARBA00007831"/>
    </source>
</evidence>
<dbReference type="InterPro" id="IPR037104">
    <property type="entry name" value="Annexin_sf"/>
</dbReference>
<comment type="caution">
    <text evidence="6">The sequence shown here is derived from an EMBL/GenBank/DDBJ whole genome shotgun (WGS) entry which is preliminary data.</text>
</comment>
<keyword evidence="3" id="KW-0106">Calcium</keyword>
<dbReference type="STRING" id="69332.A0A388LBT2"/>
<dbReference type="AlphaFoldDB" id="A0A388LBT2"/>
<reference evidence="6 7" key="1">
    <citation type="journal article" date="2018" name="Cell">
        <title>The Chara Genome: Secondary Complexity and Implications for Plant Terrestrialization.</title>
        <authorList>
            <person name="Nishiyama T."/>
            <person name="Sakayama H."/>
            <person name="Vries J.D."/>
            <person name="Buschmann H."/>
            <person name="Saint-Marcoux D."/>
            <person name="Ullrich K.K."/>
            <person name="Haas F.B."/>
            <person name="Vanderstraeten L."/>
            <person name="Becker D."/>
            <person name="Lang D."/>
            <person name="Vosolsobe S."/>
            <person name="Rombauts S."/>
            <person name="Wilhelmsson P.K.I."/>
            <person name="Janitza P."/>
            <person name="Kern R."/>
            <person name="Heyl A."/>
            <person name="Rumpler F."/>
            <person name="Villalobos L.I.A.C."/>
            <person name="Clay J.M."/>
            <person name="Skokan R."/>
            <person name="Toyoda A."/>
            <person name="Suzuki Y."/>
            <person name="Kagoshima H."/>
            <person name="Schijlen E."/>
            <person name="Tajeshwar N."/>
            <person name="Catarino B."/>
            <person name="Hetherington A.J."/>
            <person name="Saltykova A."/>
            <person name="Bonnot C."/>
            <person name="Breuninger H."/>
            <person name="Symeonidi A."/>
            <person name="Radhakrishnan G.V."/>
            <person name="Van Nieuwerburgh F."/>
            <person name="Deforce D."/>
            <person name="Chang C."/>
            <person name="Karol K.G."/>
            <person name="Hedrich R."/>
            <person name="Ulvskov P."/>
            <person name="Glockner G."/>
            <person name="Delwiche C.F."/>
            <person name="Petrasek J."/>
            <person name="Van de Peer Y."/>
            <person name="Friml J."/>
            <person name="Beilby M."/>
            <person name="Dolan L."/>
            <person name="Kohara Y."/>
            <person name="Sugano S."/>
            <person name="Fujiyama A."/>
            <person name="Delaux P.-M."/>
            <person name="Quint M."/>
            <person name="TheiBen G."/>
            <person name="Hagemann M."/>
            <person name="Harholt J."/>
            <person name="Dunand C."/>
            <person name="Zachgo S."/>
            <person name="Langdale J."/>
            <person name="Maumus F."/>
            <person name="Straeten D.V.D."/>
            <person name="Gould S.B."/>
            <person name="Rensing S.A."/>
        </authorList>
    </citation>
    <scope>NUCLEOTIDE SEQUENCE [LARGE SCALE GENOMIC DNA]</scope>
    <source>
        <strain evidence="6 7">S276</strain>
    </source>
</reference>
<evidence type="ECO:0000256" key="4">
    <source>
        <dbReference type="ARBA" id="ARBA00023216"/>
    </source>
</evidence>
<name>A0A388LBT2_CHABU</name>
<dbReference type="SUPFAM" id="SSF47874">
    <property type="entry name" value="Annexin"/>
    <property type="match status" value="1"/>
</dbReference>
<dbReference type="Gene3D" id="1.10.220.10">
    <property type="entry name" value="Annexin"/>
    <property type="match status" value="4"/>
</dbReference>
<dbReference type="PANTHER" id="PTHR10502:SF102">
    <property type="entry name" value="ANNEXIN B11"/>
    <property type="match status" value="1"/>
</dbReference>
<dbReference type="OrthoDB" id="37886at2759"/>
<evidence type="ECO:0000313" key="6">
    <source>
        <dbReference type="EMBL" id="GBG79642.1"/>
    </source>
</evidence>
<keyword evidence="4" id="KW-0041">Annexin</keyword>
<evidence type="ECO:0000256" key="5">
    <source>
        <dbReference type="ARBA" id="ARBA00023302"/>
    </source>
</evidence>
<dbReference type="FunFam" id="1.10.220.10:FF:000002">
    <property type="entry name" value="Annexin"/>
    <property type="match status" value="1"/>
</dbReference>
<evidence type="ECO:0000256" key="3">
    <source>
        <dbReference type="ARBA" id="ARBA00022837"/>
    </source>
</evidence>
<gene>
    <name evidence="6" type="ORF">CBR_g29791</name>
</gene>
<proteinExistence type="inferred from homology"/>
<dbReference type="GO" id="GO:0001786">
    <property type="term" value="F:phosphatidylserine binding"/>
    <property type="evidence" value="ECO:0007669"/>
    <property type="project" value="TreeGrafter"/>
</dbReference>
<dbReference type="OMA" id="VRCVENT"/>
<dbReference type="GO" id="GO:0005509">
    <property type="term" value="F:calcium ion binding"/>
    <property type="evidence" value="ECO:0007669"/>
    <property type="project" value="InterPro"/>
</dbReference>
<accession>A0A388LBT2</accession>
<dbReference type="GO" id="GO:0005737">
    <property type="term" value="C:cytoplasm"/>
    <property type="evidence" value="ECO:0007669"/>
    <property type="project" value="TreeGrafter"/>
</dbReference>
<dbReference type="PANTHER" id="PTHR10502">
    <property type="entry name" value="ANNEXIN"/>
    <property type="match status" value="1"/>
</dbReference>
<keyword evidence="7" id="KW-1185">Reference proteome</keyword>
<dbReference type="InterPro" id="IPR001464">
    <property type="entry name" value="Annexin"/>
</dbReference>
<dbReference type="Pfam" id="PF00191">
    <property type="entry name" value="Annexin"/>
    <property type="match status" value="3"/>
</dbReference>